<comment type="similarity">
    <text evidence="7">Belongs to the PsbP family.</text>
</comment>
<sequence>MSQCLTCSRLTGSPVWAHRVPHNRTPRLHLRCHANVDRRGALLGLGSTLLLYPQPSKADYGDSANVFGKVTNKSGYVPYQGDNFAVLLPARWNPSKEREFPGIVLRYEDNAAAANSVMVLREQTDKSSMEEFGAPEQFLQRVAFLLGQQSFSGETESEGGFAPGRVSAASLLGVEAEKDKKGQKTYYNYELFTRTADGEEGGRHYLLRATVSNGQLFILRVTAGDKRWFKGAAKTCKEVTQSFTAVQLRHESGRGVQGCTIHNVENGLHHVNCKP</sequence>
<evidence type="ECO:0000256" key="1">
    <source>
        <dbReference type="ARBA" id="ARBA00022528"/>
    </source>
</evidence>
<evidence type="ECO:0000256" key="4">
    <source>
        <dbReference type="ARBA" id="ARBA00022946"/>
    </source>
</evidence>
<dbReference type="InterPro" id="IPR002683">
    <property type="entry name" value="PsbP_C"/>
</dbReference>
<evidence type="ECO:0000256" key="7">
    <source>
        <dbReference type="ARBA" id="ARBA00035638"/>
    </source>
</evidence>
<dbReference type="Gene3D" id="3.40.1000.10">
    <property type="entry name" value="Mog1/PsbP, alpha/beta/alpha sandwich"/>
    <property type="match status" value="1"/>
</dbReference>
<gene>
    <name evidence="10" type="ORF">HaLaN_28371</name>
</gene>
<dbReference type="Pfam" id="PF01789">
    <property type="entry name" value="PsbP"/>
    <property type="match status" value="1"/>
</dbReference>
<name>A0A6A0ACA4_HAELA</name>
<evidence type="ECO:0000256" key="3">
    <source>
        <dbReference type="ARBA" id="ARBA00022640"/>
    </source>
</evidence>
<evidence type="ECO:0000313" key="11">
    <source>
        <dbReference type="Proteomes" id="UP000485058"/>
    </source>
</evidence>
<dbReference type="GO" id="GO:0015979">
    <property type="term" value="P:photosynthesis"/>
    <property type="evidence" value="ECO:0007669"/>
    <property type="project" value="UniProtKB-KW"/>
</dbReference>
<comment type="caution">
    <text evidence="10">The sequence shown here is derived from an EMBL/GenBank/DDBJ whole genome shotgun (WGS) entry which is preliminary data.</text>
</comment>
<keyword evidence="5" id="KW-0793">Thylakoid</keyword>
<dbReference type="GO" id="GO:0005509">
    <property type="term" value="F:calcium ion binding"/>
    <property type="evidence" value="ECO:0007669"/>
    <property type="project" value="InterPro"/>
</dbReference>
<accession>A0A6A0ACA4</accession>
<dbReference type="PANTHER" id="PTHR31407:SF6">
    <property type="entry name" value="OXYGEN-EVOLVING ENHANCER PROTEIN 2-1, CHLOROPLASTIC"/>
    <property type="match status" value="1"/>
</dbReference>
<evidence type="ECO:0000256" key="6">
    <source>
        <dbReference type="ARBA" id="ARBA00023276"/>
    </source>
</evidence>
<reference evidence="10 11" key="1">
    <citation type="submission" date="2020-02" db="EMBL/GenBank/DDBJ databases">
        <title>Draft genome sequence of Haematococcus lacustris strain NIES-144.</title>
        <authorList>
            <person name="Morimoto D."/>
            <person name="Nakagawa S."/>
            <person name="Yoshida T."/>
            <person name="Sawayama S."/>
        </authorList>
    </citation>
    <scope>NUCLEOTIDE SEQUENCE [LARGE SCALE GENOMIC DNA]</scope>
    <source>
        <strain evidence="10 11">NIES-144</strain>
    </source>
</reference>
<feature type="domain" description="PsbP C-terminal" evidence="9">
    <location>
        <begin position="75"/>
        <end position="244"/>
    </location>
</feature>
<keyword evidence="2" id="KW-0602">Photosynthesis</keyword>
<keyword evidence="1" id="KW-0150">Chloroplast</keyword>
<keyword evidence="11" id="KW-1185">Reference proteome</keyword>
<dbReference type="GO" id="GO:0019898">
    <property type="term" value="C:extrinsic component of membrane"/>
    <property type="evidence" value="ECO:0007669"/>
    <property type="project" value="InterPro"/>
</dbReference>
<dbReference type="GO" id="GO:0009654">
    <property type="term" value="C:photosystem II oxygen evolving complex"/>
    <property type="evidence" value="ECO:0007669"/>
    <property type="project" value="InterPro"/>
</dbReference>
<keyword evidence="6" id="KW-0604">Photosystem II</keyword>
<proteinExistence type="inferred from homology"/>
<evidence type="ECO:0000313" key="10">
    <source>
        <dbReference type="EMBL" id="GFH29674.1"/>
    </source>
</evidence>
<dbReference type="EMBL" id="BLLF01004468">
    <property type="protein sequence ID" value="GFH29674.1"/>
    <property type="molecule type" value="Genomic_DNA"/>
</dbReference>
<keyword evidence="3" id="KW-0934">Plastid</keyword>
<dbReference type="GO" id="GO:0009534">
    <property type="term" value="C:chloroplast thylakoid"/>
    <property type="evidence" value="ECO:0007669"/>
    <property type="project" value="UniProtKB-SubCell"/>
</dbReference>
<protein>
    <submittedName>
        <fullName evidence="10">Oxygen-evolving enhancer protein 2, chloroplastic</fullName>
    </submittedName>
</protein>
<dbReference type="AlphaFoldDB" id="A0A6A0ACA4"/>
<evidence type="ECO:0000256" key="8">
    <source>
        <dbReference type="ARBA" id="ARBA00046272"/>
    </source>
</evidence>
<keyword evidence="4" id="KW-0809">Transit peptide</keyword>
<comment type="subcellular location">
    <subcellularLocation>
        <location evidence="8">Plastid</location>
        <location evidence="8">Chloroplast thylakoid</location>
    </subcellularLocation>
</comment>
<evidence type="ECO:0000256" key="2">
    <source>
        <dbReference type="ARBA" id="ARBA00022531"/>
    </source>
</evidence>
<dbReference type="PANTHER" id="PTHR31407">
    <property type="match status" value="1"/>
</dbReference>
<dbReference type="Proteomes" id="UP000485058">
    <property type="component" value="Unassembled WGS sequence"/>
</dbReference>
<dbReference type="InterPro" id="IPR016123">
    <property type="entry name" value="Mog1/PsbP_a/b/a-sand"/>
</dbReference>
<dbReference type="SUPFAM" id="SSF55724">
    <property type="entry name" value="Mog1p/PsbP-like"/>
    <property type="match status" value="1"/>
</dbReference>
<organism evidence="10 11">
    <name type="scientific">Haematococcus lacustris</name>
    <name type="common">Green alga</name>
    <name type="synonym">Haematococcus pluvialis</name>
    <dbReference type="NCBI Taxonomy" id="44745"/>
    <lineage>
        <taxon>Eukaryota</taxon>
        <taxon>Viridiplantae</taxon>
        <taxon>Chlorophyta</taxon>
        <taxon>core chlorophytes</taxon>
        <taxon>Chlorophyceae</taxon>
        <taxon>CS clade</taxon>
        <taxon>Chlamydomonadales</taxon>
        <taxon>Haematococcaceae</taxon>
        <taxon>Haematococcus</taxon>
    </lineage>
</organism>
<evidence type="ECO:0000259" key="9">
    <source>
        <dbReference type="Pfam" id="PF01789"/>
    </source>
</evidence>
<evidence type="ECO:0000256" key="5">
    <source>
        <dbReference type="ARBA" id="ARBA00023078"/>
    </source>
</evidence>